<name>A0A498CBU9_9GAMM</name>
<protein>
    <submittedName>
        <fullName evidence="1">Uncharacterized protein</fullName>
    </submittedName>
</protein>
<proteinExistence type="predicted"/>
<comment type="caution">
    <text evidence="1">The sequence shown here is derived from an EMBL/GenBank/DDBJ whole genome shotgun (WGS) entry which is preliminary data.</text>
</comment>
<gene>
    <name evidence="1" type="ORF">DFR31_0566</name>
</gene>
<dbReference type="RefSeq" id="WP_121441128.1">
    <property type="nucleotide sequence ID" value="NZ_RCDA01000001.1"/>
</dbReference>
<dbReference type="Proteomes" id="UP000275461">
    <property type="component" value="Unassembled WGS sequence"/>
</dbReference>
<evidence type="ECO:0000313" key="1">
    <source>
        <dbReference type="EMBL" id="RLK50660.1"/>
    </source>
</evidence>
<evidence type="ECO:0000313" key="2">
    <source>
        <dbReference type="Proteomes" id="UP000275461"/>
    </source>
</evidence>
<organism evidence="1 2">
    <name type="scientific">Alkalispirillum mobile</name>
    <dbReference type="NCBI Taxonomy" id="85925"/>
    <lineage>
        <taxon>Bacteria</taxon>
        <taxon>Pseudomonadati</taxon>
        <taxon>Pseudomonadota</taxon>
        <taxon>Gammaproteobacteria</taxon>
        <taxon>Chromatiales</taxon>
        <taxon>Ectothiorhodospiraceae</taxon>
        <taxon>Alkalispirillum</taxon>
    </lineage>
</organism>
<dbReference type="OrthoDB" id="6368187at2"/>
<dbReference type="AlphaFoldDB" id="A0A498CBU9"/>
<sequence>MDCYDREHISAAINYFWGDGTASPQSVNERSAEVVYTAISEAQSCSASMDLVPRPSGGKPGISYIVKQVAKIGKNIVSGDASVYHVCKVQISTSYKSEITMALKGI</sequence>
<dbReference type="EMBL" id="RCDA01000001">
    <property type="protein sequence ID" value="RLK50660.1"/>
    <property type="molecule type" value="Genomic_DNA"/>
</dbReference>
<reference evidence="1 2" key="1">
    <citation type="submission" date="2018-10" db="EMBL/GenBank/DDBJ databases">
        <title>Genomic Encyclopedia of Type Strains, Phase IV (KMG-IV): sequencing the most valuable type-strain genomes for metagenomic binning, comparative biology and taxonomic classification.</title>
        <authorList>
            <person name="Goeker M."/>
        </authorList>
    </citation>
    <scope>NUCLEOTIDE SEQUENCE [LARGE SCALE GENOMIC DNA]</scope>
    <source>
        <strain evidence="1 2">DSM 12769</strain>
    </source>
</reference>
<keyword evidence="2" id="KW-1185">Reference proteome</keyword>
<accession>A0A498CBU9</accession>